<dbReference type="PRINTS" id="PR00465">
    <property type="entry name" value="EP450IV"/>
</dbReference>
<evidence type="ECO:0000313" key="5">
    <source>
        <dbReference type="Proteomes" id="UP000030687"/>
    </source>
</evidence>
<dbReference type="EMBL" id="KI536312">
    <property type="protein sequence ID" value="ESR59266.1"/>
    <property type="molecule type" value="Genomic_DNA"/>
</dbReference>
<dbReference type="GO" id="GO:0004497">
    <property type="term" value="F:monooxygenase activity"/>
    <property type="evidence" value="ECO:0007669"/>
    <property type="project" value="InterPro"/>
</dbReference>
<dbReference type="InParanoid" id="V4UAL9"/>
<proteinExistence type="predicted"/>
<dbReference type="InterPro" id="IPR001128">
    <property type="entry name" value="Cyt_P450"/>
</dbReference>
<sequence>MLKCLGNHRGPQLWDNPLEFRPERFLNDGIAIKFDYSSNNFQYLPFHSGRKKCCWGCSRKKKKKKKPLVAIPTPRLPNSELYK</sequence>
<dbReference type="AlphaFoldDB" id="V4UAL9"/>
<dbReference type="PANTHER" id="PTHR47951">
    <property type="entry name" value="OS08G0547900 PROTEIN"/>
    <property type="match status" value="1"/>
</dbReference>
<evidence type="ECO:0000313" key="4">
    <source>
        <dbReference type="EMBL" id="ESR59266.1"/>
    </source>
</evidence>
<reference evidence="4 5" key="1">
    <citation type="submission" date="2013-10" db="EMBL/GenBank/DDBJ databases">
        <authorList>
            <consortium name="International Citrus Genome Consortium"/>
            <person name="Jenkins J."/>
            <person name="Schmutz J."/>
            <person name="Prochnik S."/>
            <person name="Rokhsar D."/>
            <person name="Gmitter F."/>
            <person name="Ollitrault P."/>
            <person name="Machado M."/>
            <person name="Talon M."/>
            <person name="Wincker P."/>
            <person name="Jaillon O."/>
            <person name="Morgante M."/>
        </authorList>
    </citation>
    <scope>NUCLEOTIDE SEQUENCE</scope>
    <source>
        <strain evidence="5">cv. Clemenules</strain>
    </source>
</reference>
<comment type="cofactor">
    <cofactor evidence="3">
        <name>heme</name>
        <dbReference type="ChEBI" id="CHEBI:30413"/>
    </cofactor>
</comment>
<name>V4UAL9_CITCL</name>
<dbReference type="InterPro" id="IPR036396">
    <property type="entry name" value="Cyt_P450_sf"/>
</dbReference>
<keyword evidence="2 3" id="KW-0408">Iron</keyword>
<evidence type="ECO:0000256" key="2">
    <source>
        <dbReference type="ARBA" id="ARBA00023004"/>
    </source>
</evidence>
<keyword evidence="1 3" id="KW-0479">Metal-binding</keyword>
<dbReference type="GO" id="GO:0020037">
    <property type="term" value="F:heme binding"/>
    <property type="evidence" value="ECO:0007669"/>
    <property type="project" value="InterPro"/>
</dbReference>
<dbReference type="SUPFAM" id="SSF48264">
    <property type="entry name" value="Cytochrome P450"/>
    <property type="match status" value="1"/>
</dbReference>
<dbReference type="Gene3D" id="1.10.630.10">
    <property type="entry name" value="Cytochrome P450"/>
    <property type="match status" value="1"/>
</dbReference>
<protein>
    <submittedName>
        <fullName evidence="4">Uncharacterized protein</fullName>
    </submittedName>
</protein>
<gene>
    <name evidence="4" type="ORF">CICLE_v10017522mg</name>
</gene>
<evidence type="ECO:0000256" key="3">
    <source>
        <dbReference type="PIRSR" id="PIRSR602403-1"/>
    </source>
</evidence>
<dbReference type="PANTHER" id="PTHR47951:SF7">
    <property type="entry name" value="FLAVONOID 3',5'-HYDROXYLASE-LIKE ISOFORM X1"/>
    <property type="match status" value="1"/>
</dbReference>
<evidence type="ECO:0000256" key="1">
    <source>
        <dbReference type="ARBA" id="ARBA00022723"/>
    </source>
</evidence>
<dbReference type="Gramene" id="ESR59266">
    <property type="protein sequence ID" value="ESR59266"/>
    <property type="gene ID" value="CICLE_v10017522mg"/>
</dbReference>
<dbReference type="Proteomes" id="UP000030687">
    <property type="component" value="Unassembled WGS sequence"/>
</dbReference>
<dbReference type="GO" id="GO:0005506">
    <property type="term" value="F:iron ion binding"/>
    <property type="evidence" value="ECO:0007669"/>
    <property type="project" value="InterPro"/>
</dbReference>
<keyword evidence="5" id="KW-1185">Reference proteome</keyword>
<dbReference type="KEGG" id="cic:CICLE_v10017522mg"/>
<keyword evidence="3" id="KW-0349">Heme</keyword>
<organism evidence="4 5">
    <name type="scientific">Citrus clementina</name>
    <name type="common">Clementine</name>
    <name type="synonym">Citrus deliciosa x Citrus sinensis</name>
    <dbReference type="NCBI Taxonomy" id="85681"/>
    <lineage>
        <taxon>Eukaryota</taxon>
        <taxon>Viridiplantae</taxon>
        <taxon>Streptophyta</taxon>
        <taxon>Embryophyta</taxon>
        <taxon>Tracheophyta</taxon>
        <taxon>Spermatophyta</taxon>
        <taxon>Magnoliopsida</taxon>
        <taxon>eudicotyledons</taxon>
        <taxon>Gunneridae</taxon>
        <taxon>Pentapetalae</taxon>
        <taxon>rosids</taxon>
        <taxon>malvids</taxon>
        <taxon>Sapindales</taxon>
        <taxon>Rutaceae</taxon>
        <taxon>Aurantioideae</taxon>
        <taxon>Citrus</taxon>
    </lineage>
</organism>
<dbReference type="GO" id="GO:0016705">
    <property type="term" value="F:oxidoreductase activity, acting on paired donors, with incorporation or reduction of molecular oxygen"/>
    <property type="evidence" value="ECO:0007669"/>
    <property type="project" value="InterPro"/>
</dbReference>
<dbReference type="InterPro" id="IPR002403">
    <property type="entry name" value="Cyt_P450_E_grp-IV"/>
</dbReference>
<accession>V4UAL9</accession>
<dbReference type="eggNOG" id="KOG0156">
    <property type="taxonomic scope" value="Eukaryota"/>
</dbReference>
<dbReference type="Pfam" id="PF00067">
    <property type="entry name" value="p450"/>
    <property type="match status" value="1"/>
</dbReference>
<feature type="binding site" description="axial binding residue" evidence="3">
    <location>
        <position position="53"/>
    </location>
    <ligand>
        <name>heme</name>
        <dbReference type="ChEBI" id="CHEBI:30413"/>
    </ligand>
    <ligandPart>
        <name>Fe</name>
        <dbReference type="ChEBI" id="CHEBI:18248"/>
    </ligandPart>
</feature>